<dbReference type="GO" id="GO:0016020">
    <property type="term" value="C:membrane"/>
    <property type="evidence" value="ECO:0007669"/>
    <property type="project" value="UniProtKB-SubCell"/>
</dbReference>
<dbReference type="Proteomes" id="UP000838763">
    <property type="component" value="Unassembled WGS sequence"/>
</dbReference>
<feature type="transmembrane region" description="Helical" evidence="6">
    <location>
        <begin position="277"/>
        <end position="296"/>
    </location>
</feature>
<dbReference type="AlphaFoldDB" id="A0A9P1HBY9"/>
<evidence type="ECO:0000313" key="8">
    <source>
        <dbReference type="EMBL" id="CAI4218960.1"/>
    </source>
</evidence>
<accession>A0A9P1HBY9</accession>
<proteinExistence type="predicted"/>
<feature type="domain" description="Major facilitator superfamily (MFS) profile" evidence="7">
    <location>
        <begin position="1"/>
        <end position="300"/>
    </location>
</feature>
<evidence type="ECO:0000256" key="6">
    <source>
        <dbReference type="SAM" id="Phobius"/>
    </source>
</evidence>
<feature type="transmembrane region" description="Helical" evidence="6">
    <location>
        <begin position="109"/>
        <end position="129"/>
    </location>
</feature>
<dbReference type="EMBL" id="CALLCH030000019">
    <property type="protein sequence ID" value="CAI4218960.1"/>
    <property type="molecule type" value="Genomic_DNA"/>
</dbReference>
<evidence type="ECO:0000256" key="1">
    <source>
        <dbReference type="ARBA" id="ARBA00004141"/>
    </source>
</evidence>
<dbReference type="InterPro" id="IPR011701">
    <property type="entry name" value="MFS"/>
</dbReference>
<gene>
    <name evidence="8" type="ORF">PPNO1_LOCUS8530</name>
</gene>
<name>A0A9P1HBY9_9PEZI</name>
<protein>
    <recommendedName>
        <fullName evidence="7">Major facilitator superfamily (MFS) profile domain-containing protein</fullName>
    </recommendedName>
</protein>
<evidence type="ECO:0000313" key="9">
    <source>
        <dbReference type="Proteomes" id="UP000838763"/>
    </source>
</evidence>
<dbReference type="GO" id="GO:0022857">
    <property type="term" value="F:transmembrane transporter activity"/>
    <property type="evidence" value="ECO:0007669"/>
    <property type="project" value="InterPro"/>
</dbReference>
<evidence type="ECO:0000259" key="7">
    <source>
        <dbReference type="PROSITE" id="PS50850"/>
    </source>
</evidence>
<evidence type="ECO:0000256" key="4">
    <source>
        <dbReference type="ARBA" id="ARBA00023136"/>
    </source>
</evidence>
<dbReference type="InterPro" id="IPR020846">
    <property type="entry name" value="MFS_dom"/>
</dbReference>
<dbReference type="PROSITE" id="PS50850">
    <property type="entry name" value="MFS"/>
    <property type="match status" value="1"/>
</dbReference>
<organism evidence="8 9">
    <name type="scientific">Parascedosporium putredinis</name>
    <dbReference type="NCBI Taxonomy" id="1442378"/>
    <lineage>
        <taxon>Eukaryota</taxon>
        <taxon>Fungi</taxon>
        <taxon>Dikarya</taxon>
        <taxon>Ascomycota</taxon>
        <taxon>Pezizomycotina</taxon>
        <taxon>Sordariomycetes</taxon>
        <taxon>Hypocreomycetidae</taxon>
        <taxon>Microascales</taxon>
        <taxon>Microascaceae</taxon>
        <taxon>Parascedosporium</taxon>
    </lineage>
</organism>
<keyword evidence="9" id="KW-1185">Reference proteome</keyword>
<keyword evidence="2 6" id="KW-0812">Transmembrane</keyword>
<dbReference type="Pfam" id="PF07690">
    <property type="entry name" value="MFS_1"/>
    <property type="match status" value="1"/>
</dbReference>
<dbReference type="OrthoDB" id="440755at2759"/>
<dbReference type="InterPro" id="IPR036259">
    <property type="entry name" value="MFS_trans_sf"/>
</dbReference>
<sequence length="334" mass="36295">MSCFGASAPIGGFFGALLTGVFLERTHWRWLFIFLAASQAATLAGIYFSMPKDEPLDRGGKIDYVGAALGLGSLILFSFVWNQAPSSGWQTPVEIEPVMPLFIFKTPSFSPLVLVVTLSYMSFAIAQWYAITWLQIERRWSVLDTAVGYTPFLVVGPLSVFLAAWLLPRLAAQWIMAMGIVVLVAANLLVATMPVQQTYWAQAFPAIVLYCLSPDFVYVAAQLIVSNSVGRKYQGVAGSLIGTLNLYGNSLGIGVSGTVESQVAKNSGDRILGYRTALYFGFAVAVLALALDVFFVRVPKDNREGWDPSDDVEDSLIVGTGRSVEPAHAATQRR</sequence>
<dbReference type="Gene3D" id="1.20.1250.20">
    <property type="entry name" value="MFS general substrate transporter like domains"/>
    <property type="match status" value="2"/>
</dbReference>
<dbReference type="PANTHER" id="PTHR42718">
    <property type="entry name" value="MAJOR FACILITATOR SUPERFAMILY MULTIDRUG TRANSPORTER MFSC"/>
    <property type="match status" value="1"/>
</dbReference>
<feature type="region of interest" description="Disordered" evidence="5">
    <location>
        <begin position="306"/>
        <end position="334"/>
    </location>
</feature>
<comment type="subcellular location">
    <subcellularLocation>
        <location evidence="1">Membrane</location>
        <topology evidence="1">Multi-pass membrane protein</topology>
    </subcellularLocation>
</comment>
<feature type="transmembrane region" description="Helical" evidence="6">
    <location>
        <begin position="174"/>
        <end position="193"/>
    </location>
</feature>
<comment type="caution">
    <text evidence="8">The sequence shown here is derived from an EMBL/GenBank/DDBJ whole genome shotgun (WGS) entry which is preliminary data.</text>
</comment>
<dbReference type="SUPFAM" id="SSF103473">
    <property type="entry name" value="MFS general substrate transporter"/>
    <property type="match status" value="1"/>
</dbReference>
<feature type="transmembrane region" description="Helical" evidence="6">
    <location>
        <begin position="149"/>
        <end position="167"/>
    </location>
</feature>
<keyword evidence="3 6" id="KW-1133">Transmembrane helix</keyword>
<evidence type="ECO:0000256" key="2">
    <source>
        <dbReference type="ARBA" id="ARBA00022692"/>
    </source>
</evidence>
<feature type="transmembrane region" description="Helical" evidence="6">
    <location>
        <begin position="62"/>
        <end position="81"/>
    </location>
</feature>
<feature type="transmembrane region" description="Helical" evidence="6">
    <location>
        <begin position="233"/>
        <end position="257"/>
    </location>
</feature>
<keyword evidence="4 6" id="KW-0472">Membrane</keyword>
<dbReference type="PANTHER" id="PTHR42718:SF41">
    <property type="entry name" value="MFS TRANSPORTER OF UNKOWN SPECIFICITY (AFU_ORTHOLOGUE AFUA_5G09940)-RELATED"/>
    <property type="match status" value="1"/>
</dbReference>
<feature type="transmembrane region" description="Helical" evidence="6">
    <location>
        <begin position="30"/>
        <end position="50"/>
    </location>
</feature>
<feature type="transmembrane region" description="Helical" evidence="6">
    <location>
        <begin position="6"/>
        <end position="23"/>
    </location>
</feature>
<feature type="transmembrane region" description="Helical" evidence="6">
    <location>
        <begin position="199"/>
        <end position="221"/>
    </location>
</feature>
<evidence type="ECO:0000256" key="5">
    <source>
        <dbReference type="SAM" id="MobiDB-lite"/>
    </source>
</evidence>
<evidence type="ECO:0000256" key="3">
    <source>
        <dbReference type="ARBA" id="ARBA00022989"/>
    </source>
</evidence>
<reference evidence="8" key="1">
    <citation type="submission" date="2022-11" db="EMBL/GenBank/DDBJ databases">
        <authorList>
            <person name="Scott C."/>
            <person name="Bruce N."/>
        </authorList>
    </citation>
    <scope>NUCLEOTIDE SEQUENCE</scope>
</reference>